<protein>
    <submittedName>
        <fullName evidence="3">AbrB family transcriptional regulator</fullName>
    </submittedName>
</protein>
<dbReference type="EMBL" id="RAPK01000008">
    <property type="protein sequence ID" value="RKD73520.1"/>
    <property type="molecule type" value="Genomic_DNA"/>
</dbReference>
<dbReference type="Pfam" id="PF04014">
    <property type="entry name" value="MazE_antitoxin"/>
    <property type="match status" value="1"/>
</dbReference>
<dbReference type="GO" id="GO:0003677">
    <property type="term" value="F:DNA binding"/>
    <property type="evidence" value="ECO:0007669"/>
    <property type="project" value="UniProtKB-UniRule"/>
</dbReference>
<evidence type="ECO:0000259" key="2">
    <source>
        <dbReference type="PROSITE" id="PS51740"/>
    </source>
</evidence>
<dbReference type="InterPro" id="IPR052731">
    <property type="entry name" value="B_subtilis_Trans_State_Reg"/>
</dbReference>
<dbReference type="Proteomes" id="UP000285120">
    <property type="component" value="Unassembled WGS sequence"/>
</dbReference>
<dbReference type="NCBIfam" id="TIGR01439">
    <property type="entry name" value="lp_hng_hel_AbrB"/>
    <property type="match status" value="1"/>
</dbReference>
<evidence type="ECO:0000256" key="1">
    <source>
        <dbReference type="PROSITE-ProRule" id="PRU01076"/>
    </source>
</evidence>
<reference evidence="3 4" key="1">
    <citation type="submission" date="2018-09" db="EMBL/GenBank/DDBJ databases">
        <title>Genomic Encyclopedia of Archaeal and Bacterial Type Strains, Phase II (KMG-II): from individual species to whole genera.</title>
        <authorList>
            <person name="Goeker M."/>
        </authorList>
    </citation>
    <scope>NUCLEOTIDE SEQUENCE [LARGE SCALE GENOMIC DNA]</scope>
    <source>
        <strain evidence="3 4">DSM 17008</strain>
    </source>
</reference>
<dbReference type="PROSITE" id="PS51740">
    <property type="entry name" value="SPOVT_ABRB"/>
    <property type="match status" value="1"/>
</dbReference>
<gene>
    <name evidence="3" type="ORF">ATL39_1816</name>
</gene>
<name>A0A419V4T2_9BACL</name>
<dbReference type="PANTHER" id="PTHR36432:SF4">
    <property type="entry name" value="TRANSITION STATE REGULATOR ABH-RELATED"/>
    <property type="match status" value="1"/>
</dbReference>
<keyword evidence="1" id="KW-0238">DNA-binding</keyword>
<dbReference type="SMART" id="SM00966">
    <property type="entry name" value="SpoVT_AbrB"/>
    <property type="match status" value="1"/>
</dbReference>
<dbReference type="AlphaFoldDB" id="A0A419V4T2"/>
<evidence type="ECO:0000313" key="3">
    <source>
        <dbReference type="EMBL" id="RKD73520.1"/>
    </source>
</evidence>
<keyword evidence="4" id="KW-1185">Reference proteome</keyword>
<dbReference type="InterPro" id="IPR040678">
    <property type="entry name" value="AbrB_C"/>
</dbReference>
<sequence length="93" mass="10321">MKSTGIIRKVDELGRVVLPRELRRSLDIEQKDPLEIYVDGDKIILQKYKANHACIVTGDVDDDNISLANGQIVLSPEGAEEILAALKEYTGKN</sequence>
<dbReference type="Gene3D" id="2.10.260.10">
    <property type="match status" value="1"/>
</dbReference>
<proteinExistence type="predicted"/>
<dbReference type="RefSeq" id="WP_120193008.1">
    <property type="nucleotide sequence ID" value="NZ_RAPK01000008.1"/>
</dbReference>
<dbReference type="SUPFAM" id="SSF89447">
    <property type="entry name" value="AbrB/MazE/MraZ-like"/>
    <property type="match status" value="1"/>
</dbReference>
<dbReference type="PANTHER" id="PTHR36432">
    <property type="match status" value="1"/>
</dbReference>
<organism evidence="3 4">
    <name type="scientific">Sinobaca qinghaiensis</name>
    <dbReference type="NCBI Taxonomy" id="342944"/>
    <lineage>
        <taxon>Bacteria</taxon>
        <taxon>Bacillati</taxon>
        <taxon>Bacillota</taxon>
        <taxon>Bacilli</taxon>
        <taxon>Bacillales</taxon>
        <taxon>Sporolactobacillaceae</taxon>
        <taxon>Sinobaca</taxon>
    </lineage>
</organism>
<dbReference type="InterPro" id="IPR037914">
    <property type="entry name" value="SpoVT-AbrB_sf"/>
</dbReference>
<dbReference type="OrthoDB" id="9782993at2"/>
<accession>A0A419V4T2</accession>
<feature type="domain" description="SpoVT-AbrB" evidence="2">
    <location>
        <begin position="5"/>
        <end position="50"/>
    </location>
</feature>
<comment type="caution">
    <text evidence="3">The sequence shown here is derived from an EMBL/GenBank/DDBJ whole genome shotgun (WGS) entry which is preliminary data.</text>
</comment>
<dbReference type="InterPro" id="IPR007159">
    <property type="entry name" value="SpoVT-AbrB_dom"/>
</dbReference>
<dbReference type="Pfam" id="PF18277">
    <property type="entry name" value="AbrB_C"/>
    <property type="match status" value="1"/>
</dbReference>
<evidence type="ECO:0000313" key="4">
    <source>
        <dbReference type="Proteomes" id="UP000285120"/>
    </source>
</evidence>